<reference evidence="2" key="1">
    <citation type="journal article" date="2022" name="Mol. Ecol. Resour.">
        <title>The genomes of chicory, endive, great burdock and yacon provide insights into Asteraceae palaeo-polyploidization history and plant inulin production.</title>
        <authorList>
            <person name="Fan W."/>
            <person name="Wang S."/>
            <person name="Wang H."/>
            <person name="Wang A."/>
            <person name="Jiang F."/>
            <person name="Liu H."/>
            <person name="Zhao H."/>
            <person name="Xu D."/>
            <person name="Zhang Y."/>
        </authorList>
    </citation>
    <scope>NUCLEOTIDE SEQUENCE [LARGE SCALE GENOMIC DNA]</scope>
    <source>
        <strain evidence="2">cv. Punajuju</strain>
    </source>
</reference>
<name>A0ACB9GIY3_CICIN</name>
<protein>
    <submittedName>
        <fullName evidence="1">Uncharacterized protein</fullName>
    </submittedName>
</protein>
<accession>A0ACB9GIY3</accession>
<evidence type="ECO:0000313" key="2">
    <source>
        <dbReference type="Proteomes" id="UP001055811"/>
    </source>
</evidence>
<sequence length="99" mass="11369">MDKFFQYIVKYSLSTFHTRSFSHPVGETLLRIQFLNISSGTLTKHFPSPYPSSISVLETTTIIHFSSQPYLDDSLKNLGSNLSFKDLEREGEAKFLFEL</sequence>
<reference evidence="1 2" key="2">
    <citation type="journal article" date="2022" name="Mol. Ecol. Resour.">
        <title>The genomes of chicory, endive, great burdock and yacon provide insights into Asteraceae paleo-polyploidization history and plant inulin production.</title>
        <authorList>
            <person name="Fan W."/>
            <person name="Wang S."/>
            <person name="Wang H."/>
            <person name="Wang A."/>
            <person name="Jiang F."/>
            <person name="Liu H."/>
            <person name="Zhao H."/>
            <person name="Xu D."/>
            <person name="Zhang Y."/>
        </authorList>
    </citation>
    <scope>NUCLEOTIDE SEQUENCE [LARGE SCALE GENOMIC DNA]</scope>
    <source>
        <strain evidence="2">cv. Punajuju</strain>
        <tissue evidence="1">Leaves</tissue>
    </source>
</reference>
<dbReference type="EMBL" id="CM042010">
    <property type="protein sequence ID" value="KAI3783055.1"/>
    <property type="molecule type" value="Genomic_DNA"/>
</dbReference>
<dbReference type="Proteomes" id="UP001055811">
    <property type="component" value="Linkage Group LG02"/>
</dbReference>
<gene>
    <name evidence="1" type="ORF">L2E82_13117</name>
</gene>
<comment type="caution">
    <text evidence="1">The sequence shown here is derived from an EMBL/GenBank/DDBJ whole genome shotgun (WGS) entry which is preliminary data.</text>
</comment>
<organism evidence="1 2">
    <name type="scientific">Cichorium intybus</name>
    <name type="common">Chicory</name>
    <dbReference type="NCBI Taxonomy" id="13427"/>
    <lineage>
        <taxon>Eukaryota</taxon>
        <taxon>Viridiplantae</taxon>
        <taxon>Streptophyta</taxon>
        <taxon>Embryophyta</taxon>
        <taxon>Tracheophyta</taxon>
        <taxon>Spermatophyta</taxon>
        <taxon>Magnoliopsida</taxon>
        <taxon>eudicotyledons</taxon>
        <taxon>Gunneridae</taxon>
        <taxon>Pentapetalae</taxon>
        <taxon>asterids</taxon>
        <taxon>campanulids</taxon>
        <taxon>Asterales</taxon>
        <taxon>Asteraceae</taxon>
        <taxon>Cichorioideae</taxon>
        <taxon>Cichorieae</taxon>
        <taxon>Cichoriinae</taxon>
        <taxon>Cichorium</taxon>
    </lineage>
</organism>
<evidence type="ECO:0000313" key="1">
    <source>
        <dbReference type="EMBL" id="KAI3783055.1"/>
    </source>
</evidence>
<proteinExistence type="predicted"/>
<keyword evidence="2" id="KW-1185">Reference proteome</keyword>